<gene>
    <name evidence="2" type="primary">NCL1_16877</name>
    <name evidence="2" type="ORF">TNCV_4647491</name>
</gene>
<keyword evidence="3" id="KW-1185">Reference proteome</keyword>
<proteinExistence type="predicted"/>
<reference evidence="2" key="1">
    <citation type="submission" date="2020-08" db="EMBL/GenBank/DDBJ databases">
        <title>Multicomponent nature underlies the extraordinary mechanical properties of spider dragline silk.</title>
        <authorList>
            <person name="Kono N."/>
            <person name="Nakamura H."/>
            <person name="Mori M."/>
            <person name="Yoshida Y."/>
            <person name="Ohtoshi R."/>
            <person name="Malay A.D."/>
            <person name="Moran D.A.P."/>
            <person name="Tomita M."/>
            <person name="Numata K."/>
            <person name="Arakawa K."/>
        </authorList>
    </citation>
    <scope>NUCLEOTIDE SEQUENCE</scope>
</reference>
<accession>A0A8X6ST87</accession>
<comment type="caution">
    <text evidence="2">The sequence shown here is derived from an EMBL/GenBank/DDBJ whole genome shotgun (WGS) entry which is preliminary data.</text>
</comment>
<dbReference type="Proteomes" id="UP000887159">
    <property type="component" value="Unassembled WGS sequence"/>
</dbReference>
<evidence type="ECO:0000256" key="1">
    <source>
        <dbReference type="SAM" id="Phobius"/>
    </source>
</evidence>
<keyword evidence="1" id="KW-1133">Transmembrane helix</keyword>
<evidence type="ECO:0000313" key="2">
    <source>
        <dbReference type="EMBL" id="GFY19577.1"/>
    </source>
</evidence>
<dbReference type="EMBL" id="BMAU01021353">
    <property type="protein sequence ID" value="GFY19577.1"/>
    <property type="molecule type" value="Genomic_DNA"/>
</dbReference>
<keyword evidence="1" id="KW-0812">Transmembrane</keyword>
<evidence type="ECO:0000313" key="3">
    <source>
        <dbReference type="Proteomes" id="UP000887159"/>
    </source>
</evidence>
<protein>
    <submittedName>
        <fullName evidence="2">Uncharacterized protein</fullName>
    </submittedName>
</protein>
<organism evidence="2 3">
    <name type="scientific">Trichonephila clavipes</name>
    <name type="common">Golden silk orbweaver</name>
    <name type="synonym">Nephila clavipes</name>
    <dbReference type="NCBI Taxonomy" id="2585209"/>
    <lineage>
        <taxon>Eukaryota</taxon>
        <taxon>Metazoa</taxon>
        <taxon>Ecdysozoa</taxon>
        <taxon>Arthropoda</taxon>
        <taxon>Chelicerata</taxon>
        <taxon>Arachnida</taxon>
        <taxon>Araneae</taxon>
        <taxon>Araneomorphae</taxon>
        <taxon>Entelegynae</taxon>
        <taxon>Araneoidea</taxon>
        <taxon>Nephilidae</taxon>
        <taxon>Trichonephila</taxon>
    </lineage>
</organism>
<feature type="transmembrane region" description="Helical" evidence="1">
    <location>
        <begin position="12"/>
        <end position="33"/>
    </location>
</feature>
<sequence length="163" mass="18758">MSFETYCTKFGFYLQNTLGGLYIIYSWITRLVIRTAFSLFGYSSGLTYVNKERPRQTTVEKYDRFIPGNDCNRLVSAVTNPFTSLQSSSLSKQLNYAMLGLCFQMHNVLSYLIRMLQENETVKTKRLKLASVKTKRTKLIVKNIKRPKLAAIKTKRSKLTAAE</sequence>
<name>A0A8X6ST87_TRICX</name>
<keyword evidence="1" id="KW-0472">Membrane</keyword>
<dbReference type="AlphaFoldDB" id="A0A8X6ST87"/>